<evidence type="ECO:0000313" key="1">
    <source>
        <dbReference type="EMBL" id="CAA3023575.1"/>
    </source>
</evidence>
<sequence length="110" mass="12292">MFLVLNFMSESQFTTKASAEDDEYEDHPALSCDSIKGRTYVLSGSDSITGIDVAEKEDYEEVEKPRAELGSGQGRIIYIPLRRGKRIEIDSCRATNYKGTEGSFDRVVVT</sequence>
<gene>
    <name evidence="1" type="ORF">OLEA9_A049086</name>
</gene>
<organism evidence="1 2">
    <name type="scientific">Olea europaea subsp. europaea</name>
    <dbReference type="NCBI Taxonomy" id="158383"/>
    <lineage>
        <taxon>Eukaryota</taxon>
        <taxon>Viridiplantae</taxon>
        <taxon>Streptophyta</taxon>
        <taxon>Embryophyta</taxon>
        <taxon>Tracheophyta</taxon>
        <taxon>Spermatophyta</taxon>
        <taxon>Magnoliopsida</taxon>
        <taxon>eudicotyledons</taxon>
        <taxon>Gunneridae</taxon>
        <taxon>Pentapetalae</taxon>
        <taxon>asterids</taxon>
        <taxon>lamiids</taxon>
        <taxon>Lamiales</taxon>
        <taxon>Oleaceae</taxon>
        <taxon>Oleeae</taxon>
        <taxon>Olea</taxon>
    </lineage>
</organism>
<keyword evidence="2" id="KW-1185">Reference proteome</keyword>
<dbReference type="Proteomes" id="UP000594638">
    <property type="component" value="Unassembled WGS sequence"/>
</dbReference>
<dbReference type="OrthoDB" id="421327at2759"/>
<reference evidence="1 2" key="1">
    <citation type="submission" date="2019-12" db="EMBL/GenBank/DDBJ databases">
        <authorList>
            <person name="Alioto T."/>
            <person name="Alioto T."/>
            <person name="Gomez Garrido J."/>
        </authorList>
    </citation>
    <scope>NUCLEOTIDE SEQUENCE [LARGE SCALE GENOMIC DNA]</scope>
</reference>
<evidence type="ECO:0000313" key="2">
    <source>
        <dbReference type="Proteomes" id="UP000594638"/>
    </source>
</evidence>
<proteinExistence type="predicted"/>
<dbReference type="Gramene" id="OE9A049086T2">
    <property type="protein sequence ID" value="OE9A049086C2"/>
    <property type="gene ID" value="OE9A049086"/>
</dbReference>
<name>A0A8S0USH9_OLEEU</name>
<protein>
    <submittedName>
        <fullName evidence="1">37S ribosomal S22, mitochondrial-like isoform X3</fullName>
    </submittedName>
</protein>
<dbReference type="AlphaFoldDB" id="A0A8S0USH9"/>
<accession>A0A8S0USH9</accession>
<dbReference type="EMBL" id="CACTIH010009092">
    <property type="protein sequence ID" value="CAA3023575.1"/>
    <property type="molecule type" value="Genomic_DNA"/>
</dbReference>
<comment type="caution">
    <text evidence="1">The sequence shown here is derived from an EMBL/GenBank/DDBJ whole genome shotgun (WGS) entry which is preliminary data.</text>
</comment>